<name>A0A9D4F811_DREPO</name>
<reference evidence="3" key="2">
    <citation type="submission" date="2020-11" db="EMBL/GenBank/DDBJ databases">
        <authorList>
            <person name="McCartney M.A."/>
            <person name="Auch B."/>
            <person name="Kono T."/>
            <person name="Mallez S."/>
            <person name="Becker A."/>
            <person name="Gohl D.M."/>
            <person name="Silverstein K.A.T."/>
            <person name="Koren S."/>
            <person name="Bechman K.B."/>
            <person name="Herman A."/>
            <person name="Abrahante J.E."/>
            <person name="Garbe J."/>
        </authorList>
    </citation>
    <scope>NUCLEOTIDE SEQUENCE</scope>
    <source>
        <strain evidence="3">Duluth1</strain>
        <tissue evidence="3">Whole animal</tissue>
    </source>
</reference>
<feature type="coiled-coil region" evidence="1">
    <location>
        <begin position="145"/>
        <end position="172"/>
    </location>
</feature>
<keyword evidence="2" id="KW-0472">Membrane</keyword>
<feature type="transmembrane region" description="Helical" evidence="2">
    <location>
        <begin position="180"/>
        <end position="197"/>
    </location>
</feature>
<protein>
    <submittedName>
        <fullName evidence="3">Uncharacterized protein</fullName>
    </submittedName>
</protein>
<organism evidence="3 4">
    <name type="scientific">Dreissena polymorpha</name>
    <name type="common">Zebra mussel</name>
    <name type="synonym">Mytilus polymorpha</name>
    <dbReference type="NCBI Taxonomy" id="45954"/>
    <lineage>
        <taxon>Eukaryota</taxon>
        <taxon>Metazoa</taxon>
        <taxon>Spiralia</taxon>
        <taxon>Lophotrochozoa</taxon>
        <taxon>Mollusca</taxon>
        <taxon>Bivalvia</taxon>
        <taxon>Autobranchia</taxon>
        <taxon>Heteroconchia</taxon>
        <taxon>Euheterodonta</taxon>
        <taxon>Imparidentia</taxon>
        <taxon>Neoheterodontei</taxon>
        <taxon>Myida</taxon>
        <taxon>Dreissenoidea</taxon>
        <taxon>Dreissenidae</taxon>
        <taxon>Dreissena</taxon>
    </lineage>
</organism>
<accession>A0A9D4F811</accession>
<reference evidence="3" key="1">
    <citation type="journal article" date="2019" name="bioRxiv">
        <title>The Genome of the Zebra Mussel, Dreissena polymorpha: A Resource for Invasive Species Research.</title>
        <authorList>
            <person name="McCartney M.A."/>
            <person name="Auch B."/>
            <person name="Kono T."/>
            <person name="Mallez S."/>
            <person name="Zhang Y."/>
            <person name="Obille A."/>
            <person name="Becker A."/>
            <person name="Abrahante J.E."/>
            <person name="Garbe J."/>
            <person name="Badalamenti J.P."/>
            <person name="Herman A."/>
            <person name="Mangelson H."/>
            <person name="Liachko I."/>
            <person name="Sullivan S."/>
            <person name="Sone E.D."/>
            <person name="Koren S."/>
            <person name="Silverstein K.A.T."/>
            <person name="Beckman K.B."/>
            <person name="Gohl D.M."/>
        </authorList>
    </citation>
    <scope>NUCLEOTIDE SEQUENCE</scope>
    <source>
        <strain evidence="3">Duluth1</strain>
        <tissue evidence="3">Whole animal</tissue>
    </source>
</reference>
<keyword evidence="1" id="KW-0175">Coiled coil</keyword>
<keyword evidence="2" id="KW-1133">Transmembrane helix</keyword>
<evidence type="ECO:0000313" key="4">
    <source>
        <dbReference type="Proteomes" id="UP000828390"/>
    </source>
</evidence>
<feature type="coiled-coil region" evidence="1">
    <location>
        <begin position="86"/>
        <end position="113"/>
    </location>
</feature>
<feature type="coiled-coil region" evidence="1">
    <location>
        <begin position="26"/>
        <end position="60"/>
    </location>
</feature>
<dbReference type="EMBL" id="JAIWYP010000007">
    <property type="protein sequence ID" value="KAH3793990.1"/>
    <property type="molecule type" value="Genomic_DNA"/>
</dbReference>
<keyword evidence="2" id="KW-0812">Transmembrane</keyword>
<evidence type="ECO:0000256" key="1">
    <source>
        <dbReference type="SAM" id="Coils"/>
    </source>
</evidence>
<comment type="caution">
    <text evidence="3">The sequence shown here is derived from an EMBL/GenBank/DDBJ whole genome shotgun (WGS) entry which is preliminary data.</text>
</comment>
<evidence type="ECO:0000313" key="3">
    <source>
        <dbReference type="EMBL" id="KAH3793990.1"/>
    </source>
</evidence>
<proteinExistence type="predicted"/>
<evidence type="ECO:0000256" key="2">
    <source>
        <dbReference type="SAM" id="Phobius"/>
    </source>
</evidence>
<dbReference type="Proteomes" id="UP000828390">
    <property type="component" value="Unassembled WGS sequence"/>
</dbReference>
<dbReference type="AlphaFoldDB" id="A0A9D4F811"/>
<keyword evidence="4" id="KW-1185">Reference proteome</keyword>
<sequence>MAVHRVVFLCFTPENAKRDRWKPENFQAIQREYDEKLDRLKGLEERIRKREEIHRQKEIDYDKKLKCLQEKEMTIFKKEKCVNIEKEKCESGKREFEQKIKQIQEKLSVSKQTVKQQPVQEKRTNLKEEQCESKKRDYGNARLKREQMITKLRECEQTITELQEKLAVSELERAKRQRPFWETVILFILSFVFYFIICVRFEPKPQLQHD</sequence>
<gene>
    <name evidence="3" type="ORF">DPMN_147519</name>
</gene>